<dbReference type="Pfam" id="PF22723">
    <property type="entry name" value="NA-iREase2"/>
    <property type="match status" value="1"/>
</dbReference>
<dbReference type="RefSeq" id="WP_338660655.1">
    <property type="nucleotide sequence ID" value="NZ_CP146072.1"/>
</dbReference>
<proteinExistence type="predicted"/>
<dbReference type="EMBL" id="CP146072">
    <property type="protein sequence ID" value="WWR39870.1"/>
    <property type="molecule type" value="Genomic_DNA"/>
</dbReference>
<organism evidence="2 3">
    <name type="scientific">Pseudomonas bubulae</name>
    <dbReference type="NCBI Taxonomy" id="2316085"/>
    <lineage>
        <taxon>Bacteria</taxon>
        <taxon>Pseudomonadati</taxon>
        <taxon>Pseudomonadota</taxon>
        <taxon>Gammaproteobacteria</taxon>
        <taxon>Pseudomonadales</taxon>
        <taxon>Pseudomonadaceae</taxon>
        <taxon>Pseudomonas</taxon>
    </lineage>
</organism>
<evidence type="ECO:0000259" key="1">
    <source>
        <dbReference type="Pfam" id="PF22723"/>
    </source>
</evidence>
<protein>
    <recommendedName>
        <fullName evidence="1">NACHT-associated inactive Restriction Endonuclease 2 domain-containing protein</fullName>
    </recommendedName>
</protein>
<feature type="domain" description="NACHT-associated inactive Restriction Endonuclease 2" evidence="1">
    <location>
        <begin position="7"/>
        <end position="123"/>
    </location>
</feature>
<dbReference type="InterPro" id="IPR027417">
    <property type="entry name" value="P-loop_NTPase"/>
</dbReference>
<gene>
    <name evidence="2" type="ORF">V6B39_10785</name>
</gene>
<dbReference type="SUPFAM" id="SSF141571">
    <property type="entry name" value="Pentapeptide repeat-like"/>
    <property type="match status" value="1"/>
</dbReference>
<reference evidence="3" key="1">
    <citation type="submission" date="2024-02" db="EMBL/GenBank/DDBJ databases">
        <title>Exploring bacterial hosts of class 1 integrons in salad vegetable microbiomes with epicPCR.</title>
        <authorList>
            <person name="Qi Q."/>
            <person name="Ghaly T.M."/>
            <person name="Gillings M.R."/>
            <person name="Tetu S.G."/>
        </authorList>
    </citation>
    <scope>NUCLEOTIDE SEQUENCE [LARGE SCALE GENOMIC DNA]</scope>
    <source>
        <strain evidence="3">S2-2023-2</strain>
    </source>
</reference>
<evidence type="ECO:0000313" key="3">
    <source>
        <dbReference type="Proteomes" id="UP001369248"/>
    </source>
</evidence>
<dbReference type="Gene3D" id="3.40.50.300">
    <property type="entry name" value="P-loop containing nucleotide triphosphate hydrolases"/>
    <property type="match status" value="1"/>
</dbReference>
<keyword evidence="3" id="KW-1185">Reference proteome</keyword>
<dbReference type="InterPro" id="IPR055007">
    <property type="entry name" value="NA-iREase2_dom"/>
</dbReference>
<dbReference type="Proteomes" id="UP001369248">
    <property type="component" value="Chromosome"/>
</dbReference>
<name>A0ABZ2HDG3_9PSED</name>
<sequence>MIDPNSLTRIYKQYGFESAKCREDGIYVFTIRSGHFHNADIVKISGHGDEEKVFDEFKKSGFACKIRKYENSSSVEQELFKGFFSVESTKSRLDKEYEKHADAITKIHSDEGVYSYINSNYTINEKPGESDVVHEIFSRLSVKKPVLFLVEAAAGFGKTCTAFELLKKITTCSADKVPLFSELSRNRQAKIFRYVLLDEIDRSFPLLSSALVRSEIQNGNVPVILDGFDELLHQSKNTEGEGYNNTEPMLETIGELLKNSAKVVLTTRRTAIFDGDEFHSWVESHNEDFEIYRIRISEPTINEWIPTHRLEELRNLNFPIDRLNNPVLLSYIRCITDQQFMEAIDSPDKIVDKYFNSMLERERKRQDLRVLPSDQYKILKHIAKDMMALDYTSESRDYISEVIFDGFGDLLDSTRKQYPADERPTLDELVTKLAGHALLDRSSDDGQGIGFVNEFVLGNFCSELITDDTTGEWVGNARFVEPSVVATLPRSNIRRETFWQSIKFFLEFLPANEKLSFTISLTGKADIELSDSAIENLEIGAVELGETHTVNNYLFIGCAFTSTSFNTTNFQNVTFVNCKFYGCTIKNQGVRGDIFTRGCHSDTEDFLNQLSQSDNANELLPDLNESVKAQIYVLEKFWPRGRPTFTKHRPIRVICAYNSFFSQEQILAAIAELRNNQYLLEGDKISFLELNMTFIPEVKELLGKS</sequence>
<accession>A0ABZ2HDG3</accession>
<dbReference type="Gene3D" id="2.160.20.80">
    <property type="entry name" value="E3 ubiquitin-protein ligase SopA"/>
    <property type="match status" value="1"/>
</dbReference>
<evidence type="ECO:0000313" key="2">
    <source>
        <dbReference type="EMBL" id="WWR39870.1"/>
    </source>
</evidence>